<evidence type="ECO:0000256" key="1">
    <source>
        <dbReference type="ARBA" id="ARBA00023002"/>
    </source>
</evidence>
<name>A0A085JF69_9GAMM</name>
<keyword evidence="4" id="KW-1185">Reference proteome</keyword>
<dbReference type="InterPro" id="IPR006076">
    <property type="entry name" value="FAD-dep_OxRdtase"/>
</dbReference>
<proteinExistence type="predicted"/>
<accession>A0A085JF69</accession>
<dbReference type="EMBL" id="JMPR01000033">
    <property type="protein sequence ID" value="KFD19115.1"/>
    <property type="molecule type" value="Genomic_DNA"/>
</dbReference>
<dbReference type="PANTHER" id="PTHR13847">
    <property type="entry name" value="SARCOSINE DEHYDROGENASE-RELATED"/>
    <property type="match status" value="1"/>
</dbReference>
<gene>
    <name evidence="3" type="ORF">GTPT_1900</name>
</gene>
<evidence type="ECO:0000259" key="2">
    <source>
        <dbReference type="Pfam" id="PF01266"/>
    </source>
</evidence>
<protein>
    <submittedName>
        <fullName evidence="3">D-amino acid oxidase family protein</fullName>
        <ecNumber evidence="3">1.-.-.-</ecNumber>
    </submittedName>
</protein>
<dbReference type="eggNOG" id="COG0665">
    <property type="taxonomic scope" value="Bacteria"/>
</dbReference>
<dbReference type="OrthoDB" id="6925984at2"/>
<dbReference type="GO" id="GO:0005737">
    <property type="term" value="C:cytoplasm"/>
    <property type="evidence" value="ECO:0007669"/>
    <property type="project" value="TreeGrafter"/>
</dbReference>
<dbReference type="PANTHER" id="PTHR13847:SF281">
    <property type="entry name" value="FAD DEPENDENT OXIDOREDUCTASE DOMAIN-CONTAINING PROTEIN"/>
    <property type="match status" value="1"/>
</dbReference>
<organism evidence="3 4">
    <name type="scientific">Tatumella ptyseos ATCC 33301</name>
    <dbReference type="NCBI Taxonomy" id="1005995"/>
    <lineage>
        <taxon>Bacteria</taxon>
        <taxon>Pseudomonadati</taxon>
        <taxon>Pseudomonadota</taxon>
        <taxon>Gammaproteobacteria</taxon>
        <taxon>Enterobacterales</taxon>
        <taxon>Erwiniaceae</taxon>
        <taxon>Tatumella</taxon>
    </lineage>
</organism>
<dbReference type="SUPFAM" id="SSF51905">
    <property type="entry name" value="FAD/NAD(P)-binding domain"/>
    <property type="match status" value="1"/>
</dbReference>
<dbReference type="Pfam" id="PF01266">
    <property type="entry name" value="DAO"/>
    <property type="match status" value="1"/>
</dbReference>
<dbReference type="EC" id="1.-.-.-" evidence="3"/>
<dbReference type="Proteomes" id="UP000028602">
    <property type="component" value="Unassembled WGS sequence"/>
</dbReference>
<keyword evidence="1 3" id="KW-0560">Oxidoreductase</keyword>
<evidence type="ECO:0000313" key="4">
    <source>
        <dbReference type="Proteomes" id="UP000028602"/>
    </source>
</evidence>
<evidence type="ECO:0000313" key="3">
    <source>
        <dbReference type="EMBL" id="KFD19115.1"/>
    </source>
</evidence>
<dbReference type="InterPro" id="IPR036188">
    <property type="entry name" value="FAD/NAD-bd_sf"/>
</dbReference>
<dbReference type="Gene3D" id="3.30.9.10">
    <property type="entry name" value="D-Amino Acid Oxidase, subunit A, domain 2"/>
    <property type="match status" value="1"/>
</dbReference>
<dbReference type="GO" id="GO:0016491">
    <property type="term" value="F:oxidoreductase activity"/>
    <property type="evidence" value="ECO:0007669"/>
    <property type="project" value="UniProtKB-KW"/>
</dbReference>
<dbReference type="Gene3D" id="3.50.50.60">
    <property type="entry name" value="FAD/NAD(P)-binding domain"/>
    <property type="match status" value="1"/>
</dbReference>
<dbReference type="RefSeq" id="WP_025901336.1">
    <property type="nucleotide sequence ID" value="NZ_ATMJ01000037.1"/>
</dbReference>
<feature type="domain" description="FAD dependent oxidoreductase" evidence="2">
    <location>
        <begin position="77"/>
        <end position="431"/>
    </location>
</feature>
<reference evidence="3 4" key="1">
    <citation type="submission" date="2014-05" db="EMBL/GenBank/DDBJ databases">
        <title>ATOL: Assembling a taxonomically balanced genome-scale reconstruction of the evolutionary history of the Enterobacteriaceae.</title>
        <authorList>
            <person name="Plunkett G.III."/>
            <person name="Neeno-Eckwall E.C."/>
            <person name="Glasner J.D."/>
            <person name="Perna N.T."/>
        </authorList>
    </citation>
    <scope>NUCLEOTIDE SEQUENCE [LARGE SCALE GENOMIC DNA]</scope>
    <source>
        <strain evidence="3 4">ATCC 33301</strain>
    </source>
</reference>
<sequence>MKSNDRIIKPELVSDARTGLISRIITDGDWNWVRPDSERHNDESQKIDPGNPANYYESTLAPWMSFPPLESDTQCELVVIGGGLLGASTALHLAESGVETILLEKNAIGSGASGRNGGQLTPGLARWEAESMLENLSYQEARRLWKFTSAEAMSLIDDIAAKYSLDLDRKHGHLTAAVHPGHMSALVKAADARHSLGDHQVTVLSNYELREHIRSEIYHGGIHDDCGGQIHSLALNRGLIYGFLKNGGTVHEHSEVIRIEETPAGTRVHTPSGIVTATRGVIIAVHDDTHSLLSQDPATTLPFYTYVGVTRPVGGGNRSLLPTGTAVYDTQLQIDYYRPVRDQRLLFGGQGTGMRWDNNRTVDYLTSRLRTVFADREDLELDFAWSGTTDLTLNGATDCRKSGSRGQIYSVHGWSGHGVAQTVRIGKAITDDITGASDDFAMLAAIKHTPLFMGRQLAPVAIPLAKTLLGISTRLAPGKMISF</sequence>
<comment type="caution">
    <text evidence="3">The sequence shown here is derived from an EMBL/GenBank/DDBJ whole genome shotgun (WGS) entry which is preliminary data.</text>
</comment>
<dbReference type="AlphaFoldDB" id="A0A085JF69"/>